<dbReference type="GO" id="GO:0005737">
    <property type="term" value="C:cytoplasm"/>
    <property type="evidence" value="ECO:0007669"/>
    <property type="project" value="TreeGrafter"/>
</dbReference>
<feature type="domain" description="Amidohydrolase-related" evidence="10">
    <location>
        <begin position="108"/>
        <end position="506"/>
    </location>
</feature>
<reference evidence="11 12" key="1">
    <citation type="journal article" date="2021" name="Sci. Rep.">
        <title>Genome sequencing of the multicellular alga Astrephomene provides insights into convergent evolution of germ-soma differentiation.</title>
        <authorList>
            <person name="Yamashita S."/>
            <person name="Yamamoto K."/>
            <person name="Matsuzaki R."/>
            <person name="Suzuki S."/>
            <person name="Yamaguchi H."/>
            <person name="Hirooka S."/>
            <person name="Minakuchi Y."/>
            <person name="Miyagishima S."/>
            <person name="Kawachi M."/>
            <person name="Toyoda A."/>
            <person name="Nozaki H."/>
        </authorList>
    </citation>
    <scope>NUCLEOTIDE SEQUENCE [LARGE SCALE GENOMIC DNA]</scope>
    <source>
        <strain evidence="11 12">NIES-4017</strain>
    </source>
</reference>
<dbReference type="GO" id="GO:0000256">
    <property type="term" value="P:allantoin catabolic process"/>
    <property type="evidence" value="ECO:0007669"/>
    <property type="project" value="InterPro"/>
</dbReference>
<evidence type="ECO:0000256" key="8">
    <source>
        <dbReference type="ARBA" id="ARBA00022833"/>
    </source>
</evidence>
<evidence type="ECO:0000313" key="12">
    <source>
        <dbReference type="Proteomes" id="UP001054857"/>
    </source>
</evidence>
<keyword evidence="12" id="KW-1185">Reference proteome</keyword>
<dbReference type="InterPro" id="IPR011059">
    <property type="entry name" value="Metal-dep_hydrolase_composite"/>
</dbReference>
<dbReference type="GO" id="GO:0004038">
    <property type="term" value="F:allantoinase activity"/>
    <property type="evidence" value="ECO:0007669"/>
    <property type="project" value="UniProtKB-EC"/>
</dbReference>
<dbReference type="GO" id="GO:0008270">
    <property type="term" value="F:zinc ion binding"/>
    <property type="evidence" value="ECO:0007669"/>
    <property type="project" value="InterPro"/>
</dbReference>
<dbReference type="InterPro" id="IPR017593">
    <property type="entry name" value="Allantoinase"/>
</dbReference>
<comment type="subunit">
    <text evidence="4">Homotetramer.</text>
</comment>
<dbReference type="SUPFAM" id="SSF51556">
    <property type="entry name" value="Metallo-dependent hydrolases"/>
    <property type="match status" value="1"/>
</dbReference>
<dbReference type="EC" id="3.5.2.5" evidence="5"/>
<comment type="caution">
    <text evidence="11">The sequence shown here is derived from an EMBL/GenBank/DDBJ whole genome shotgun (WGS) entry which is preliminary data.</text>
</comment>
<accession>A0AAD3DXX7</accession>
<keyword evidence="9" id="KW-0732">Signal</keyword>
<comment type="pathway">
    <text evidence="2">Nitrogen metabolism; (S)-allantoin degradation; allantoate from (S)-allantoin: step 1/1.</text>
</comment>
<keyword evidence="7" id="KW-0378">Hydrolase</keyword>
<gene>
    <name evidence="11" type="ORF">Agub_g10899</name>
</gene>
<keyword evidence="8" id="KW-0862">Zinc</keyword>
<dbReference type="InterPro" id="IPR050138">
    <property type="entry name" value="DHOase/Allantoinase_Hydrolase"/>
</dbReference>
<evidence type="ECO:0000256" key="6">
    <source>
        <dbReference type="ARBA" id="ARBA00022723"/>
    </source>
</evidence>
<evidence type="ECO:0000256" key="9">
    <source>
        <dbReference type="SAM" id="SignalP"/>
    </source>
</evidence>
<dbReference type="NCBIfam" id="TIGR03178">
    <property type="entry name" value="allantoinase"/>
    <property type="match status" value="1"/>
</dbReference>
<evidence type="ECO:0000256" key="2">
    <source>
        <dbReference type="ARBA" id="ARBA00004968"/>
    </source>
</evidence>
<feature type="signal peptide" evidence="9">
    <location>
        <begin position="1"/>
        <end position="22"/>
    </location>
</feature>
<proteinExistence type="inferred from homology"/>
<evidence type="ECO:0000313" key="11">
    <source>
        <dbReference type="EMBL" id="GFR49104.1"/>
    </source>
</evidence>
<sequence>MVDRTALGMMVLLNAIAAGVLYQRFHDHPQVQMLESRVLELYHKVLPPKSPDRCGALKWPSYVLISERVVFPDGVRPGAVYIEGSRIVAVSENVSVDLPHVMNFRDAVISPGVIDVHCHLNEPGREEWEGIFNGTRAAASGGVTTLVDMPLNSAPATTTPQQLEAKKTRATAKSFTHLGFWAGLVPANAANHSQLAALQAGGAAGFKAFMCPSGIRDFPHVGEAELAAALPYIKRAGVPLFVHAELVEEGGEEQQQKSDPAADPTLYDTYLATRPPSFERSAVQLLVRLLDSDATPAAPGFRLHIAHLGDAGALEDIQAARQRHPITVETCAHYLTFASEDVPRGATHFKCAPPLRGAANRAALRRAVAEGRIDLVSSDHSPAPPDMKATESGDFLTAWGGISGGQYLLPATWSALREGSPPTAAASESQLLRLTQLLSEAPAALAGLAGRKGRLEAGFDADIVVWEPEVRTNTSVALNLHTHKLSPYTDAVLYGKVIATVVGGELTALYGHTNPRPCGKLVLRGT</sequence>
<dbReference type="EMBL" id="BMAR01000028">
    <property type="protein sequence ID" value="GFR49104.1"/>
    <property type="molecule type" value="Genomic_DNA"/>
</dbReference>
<evidence type="ECO:0000259" key="10">
    <source>
        <dbReference type="Pfam" id="PF01979"/>
    </source>
</evidence>
<dbReference type="PANTHER" id="PTHR43668:SF2">
    <property type="entry name" value="ALLANTOINASE"/>
    <property type="match status" value="1"/>
</dbReference>
<dbReference type="GO" id="GO:0050897">
    <property type="term" value="F:cobalt ion binding"/>
    <property type="evidence" value="ECO:0007669"/>
    <property type="project" value="InterPro"/>
</dbReference>
<evidence type="ECO:0000256" key="7">
    <source>
        <dbReference type="ARBA" id="ARBA00022801"/>
    </source>
</evidence>
<name>A0AAD3DXX7_9CHLO</name>
<keyword evidence="6" id="KW-0479">Metal-binding</keyword>
<comment type="similarity">
    <text evidence="3">Belongs to the metallo-dependent hydrolases superfamily. Allantoinase family.</text>
</comment>
<dbReference type="Pfam" id="PF01979">
    <property type="entry name" value="Amidohydro_1"/>
    <property type="match status" value="1"/>
</dbReference>
<dbReference type="Gene3D" id="3.20.20.140">
    <property type="entry name" value="Metal-dependent hydrolases"/>
    <property type="match status" value="1"/>
</dbReference>
<dbReference type="InterPro" id="IPR006680">
    <property type="entry name" value="Amidohydro-rel"/>
</dbReference>
<protein>
    <recommendedName>
        <fullName evidence="5">allantoinase</fullName>
        <ecNumber evidence="5">3.5.2.5</ecNumber>
    </recommendedName>
</protein>
<comment type="cofactor">
    <cofactor evidence="1">
        <name>Zn(2+)</name>
        <dbReference type="ChEBI" id="CHEBI:29105"/>
    </cofactor>
</comment>
<dbReference type="GO" id="GO:0006145">
    <property type="term" value="P:purine nucleobase catabolic process"/>
    <property type="evidence" value="ECO:0007669"/>
    <property type="project" value="TreeGrafter"/>
</dbReference>
<organism evidence="11 12">
    <name type="scientific">Astrephomene gubernaculifera</name>
    <dbReference type="NCBI Taxonomy" id="47775"/>
    <lineage>
        <taxon>Eukaryota</taxon>
        <taxon>Viridiplantae</taxon>
        <taxon>Chlorophyta</taxon>
        <taxon>core chlorophytes</taxon>
        <taxon>Chlorophyceae</taxon>
        <taxon>CS clade</taxon>
        <taxon>Chlamydomonadales</taxon>
        <taxon>Astrephomenaceae</taxon>
        <taxon>Astrephomene</taxon>
    </lineage>
</organism>
<dbReference type="InterPro" id="IPR032466">
    <property type="entry name" value="Metal_Hydrolase"/>
</dbReference>
<dbReference type="SUPFAM" id="SSF51338">
    <property type="entry name" value="Composite domain of metallo-dependent hydrolases"/>
    <property type="match status" value="1"/>
</dbReference>
<evidence type="ECO:0000256" key="3">
    <source>
        <dbReference type="ARBA" id="ARBA00010368"/>
    </source>
</evidence>
<evidence type="ECO:0000256" key="5">
    <source>
        <dbReference type="ARBA" id="ARBA00012863"/>
    </source>
</evidence>
<evidence type="ECO:0000256" key="1">
    <source>
        <dbReference type="ARBA" id="ARBA00001947"/>
    </source>
</evidence>
<evidence type="ECO:0000256" key="4">
    <source>
        <dbReference type="ARBA" id="ARBA00011881"/>
    </source>
</evidence>
<dbReference type="AlphaFoldDB" id="A0AAD3DXX7"/>
<dbReference type="PANTHER" id="PTHR43668">
    <property type="entry name" value="ALLANTOINASE"/>
    <property type="match status" value="1"/>
</dbReference>
<feature type="chain" id="PRO_5042090175" description="allantoinase" evidence="9">
    <location>
        <begin position="23"/>
        <end position="526"/>
    </location>
</feature>
<dbReference type="Proteomes" id="UP001054857">
    <property type="component" value="Unassembled WGS sequence"/>
</dbReference>